<dbReference type="AlphaFoldDB" id="A0A934UY25"/>
<protein>
    <submittedName>
        <fullName evidence="3">YceI family protein</fullName>
    </submittedName>
</protein>
<dbReference type="PANTHER" id="PTHR34406:SF1">
    <property type="entry name" value="PROTEIN YCEI"/>
    <property type="match status" value="1"/>
</dbReference>
<accession>A0A934UY25</accession>
<dbReference type="PANTHER" id="PTHR34406">
    <property type="entry name" value="PROTEIN YCEI"/>
    <property type="match status" value="1"/>
</dbReference>
<comment type="similarity">
    <text evidence="1">Belongs to the UPF0312 family.</text>
</comment>
<dbReference type="Gene3D" id="2.40.128.110">
    <property type="entry name" value="Lipid/polyisoprenoid-binding, YceI-like"/>
    <property type="match status" value="1"/>
</dbReference>
<dbReference type="Pfam" id="PF04264">
    <property type="entry name" value="YceI"/>
    <property type="match status" value="1"/>
</dbReference>
<evidence type="ECO:0000259" key="2">
    <source>
        <dbReference type="SMART" id="SM00867"/>
    </source>
</evidence>
<dbReference type="RefSeq" id="WP_200132493.1">
    <property type="nucleotide sequence ID" value="NZ_JAEHOI010000009.1"/>
</dbReference>
<reference evidence="3" key="1">
    <citation type="submission" date="2020-12" db="EMBL/GenBank/DDBJ databases">
        <title>Leucobacter sp. CAS2, isolated from Chromium sludge.</title>
        <authorList>
            <person name="Xu Z."/>
        </authorList>
    </citation>
    <scope>NUCLEOTIDE SEQUENCE</scope>
    <source>
        <strain evidence="3">CSA2</strain>
    </source>
</reference>
<evidence type="ECO:0000313" key="3">
    <source>
        <dbReference type="EMBL" id="MBK0422286.1"/>
    </source>
</evidence>
<keyword evidence="4" id="KW-1185">Reference proteome</keyword>
<evidence type="ECO:0000256" key="1">
    <source>
        <dbReference type="ARBA" id="ARBA00008812"/>
    </source>
</evidence>
<evidence type="ECO:0000313" key="4">
    <source>
        <dbReference type="Proteomes" id="UP000618733"/>
    </source>
</evidence>
<dbReference type="SUPFAM" id="SSF101874">
    <property type="entry name" value="YceI-like"/>
    <property type="match status" value="1"/>
</dbReference>
<dbReference type="EMBL" id="JAEHOI010000009">
    <property type="protein sequence ID" value="MBK0422286.1"/>
    <property type="molecule type" value="Genomic_DNA"/>
</dbReference>
<gene>
    <name evidence="3" type="ORF">JD292_09395</name>
</gene>
<dbReference type="InterPro" id="IPR007372">
    <property type="entry name" value="Lipid/polyisoprenoid-bd_YceI"/>
</dbReference>
<comment type="caution">
    <text evidence="3">The sequence shown here is derived from an EMBL/GenBank/DDBJ whole genome shotgun (WGS) entry which is preliminary data.</text>
</comment>
<proteinExistence type="inferred from homology"/>
<dbReference type="SMART" id="SM00867">
    <property type="entry name" value="YceI"/>
    <property type="match status" value="1"/>
</dbReference>
<dbReference type="InterPro" id="IPR036761">
    <property type="entry name" value="TTHA0802/YceI-like_sf"/>
</dbReference>
<sequence>MKKSHKVLIVTGAAVLAVVAAAAIAGPLIYRDLVAGQAASAPTLSAKEGVLGGSAVGDALEPSAVAGEWTVSEGSEAGYRVNEVLNGTDVTVTGRTSDVRGTFTISEDGKTLSAARIEVDVASIQTDSSSRDSYFRDNALRTAEHPTATFTLTKPVTLAETPKSGDAVQATAVGDLSIAGTTRSVEAAVQVQSDGSTGQLAGSIPITFADFGVEAPDLGFVKVEPKGAVEFQLNVAH</sequence>
<feature type="domain" description="Lipid/polyisoprenoid-binding YceI-like" evidence="2">
    <location>
        <begin position="68"/>
        <end position="236"/>
    </location>
</feature>
<name>A0A934UY25_9MICO</name>
<dbReference type="Proteomes" id="UP000618733">
    <property type="component" value="Unassembled WGS sequence"/>
</dbReference>
<organism evidence="3 4">
    <name type="scientific">Leucobacter edaphi</name>
    <dbReference type="NCBI Taxonomy" id="2796472"/>
    <lineage>
        <taxon>Bacteria</taxon>
        <taxon>Bacillati</taxon>
        <taxon>Actinomycetota</taxon>
        <taxon>Actinomycetes</taxon>
        <taxon>Micrococcales</taxon>
        <taxon>Microbacteriaceae</taxon>
        <taxon>Leucobacter</taxon>
    </lineage>
</organism>